<evidence type="ECO:0000313" key="1">
    <source>
        <dbReference type="EMBL" id="GMR46762.1"/>
    </source>
</evidence>
<organism evidence="1 2">
    <name type="scientific">Pristionchus mayeri</name>
    <dbReference type="NCBI Taxonomy" id="1317129"/>
    <lineage>
        <taxon>Eukaryota</taxon>
        <taxon>Metazoa</taxon>
        <taxon>Ecdysozoa</taxon>
        <taxon>Nematoda</taxon>
        <taxon>Chromadorea</taxon>
        <taxon>Rhabditida</taxon>
        <taxon>Rhabditina</taxon>
        <taxon>Diplogasteromorpha</taxon>
        <taxon>Diplogasteroidea</taxon>
        <taxon>Neodiplogasteridae</taxon>
        <taxon>Pristionchus</taxon>
    </lineage>
</organism>
<proteinExistence type="predicted"/>
<dbReference type="Proteomes" id="UP001328107">
    <property type="component" value="Unassembled WGS sequence"/>
</dbReference>
<reference evidence="2" key="1">
    <citation type="submission" date="2022-10" db="EMBL/GenBank/DDBJ databases">
        <title>Genome assembly of Pristionchus species.</title>
        <authorList>
            <person name="Yoshida K."/>
            <person name="Sommer R.J."/>
        </authorList>
    </citation>
    <scope>NUCLEOTIDE SEQUENCE [LARGE SCALE GENOMIC DNA]</scope>
    <source>
        <strain evidence="2">RS5460</strain>
    </source>
</reference>
<protein>
    <submittedName>
        <fullName evidence="1">Uncharacterized protein</fullName>
    </submittedName>
</protein>
<dbReference type="EMBL" id="BTRK01000004">
    <property type="protein sequence ID" value="GMR46762.1"/>
    <property type="molecule type" value="Genomic_DNA"/>
</dbReference>
<accession>A0AAN5CLV8</accession>
<keyword evidence="2" id="KW-1185">Reference proteome</keyword>
<gene>
    <name evidence="1" type="ORF">PMAYCL1PPCAC_16957</name>
</gene>
<comment type="caution">
    <text evidence="1">The sequence shown here is derived from an EMBL/GenBank/DDBJ whole genome shotgun (WGS) entry which is preliminary data.</text>
</comment>
<dbReference type="AlphaFoldDB" id="A0AAN5CLV8"/>
<name>A0AAN5CLV8_9BILA</name>
<feature type="non-terminal residue" evidence="1">
    <location>
        <position position="1"/>
    </location>
</feature>
<sequence length="91" mass="10476">FKHHSPIVLPAESECLLLRAKLHAMHLQLRCVREWIERCVSDHVVLQTTTVVHLDFPHLRSARRLLENTCDPGNLLLLDYVNYSFTSGCPT</sequence>
<evidence type="ECO:0000313" key="2">
    <source>
        <dbReference type="Proteomes" id="UP001328107"/>
    </source>
</evidence>